<evidence type="ECO:0000313" key="4">
    <source>
        <dbReference type="Proteomes" id="UP000199208"/>
    </source>
</evidence>
<dbReference type="EMBL" id="FMWL01000004">
    <property type="protein sequence ID" value="SCZ78172.1"/>
    <property type="molecule type" value="Genomic_DNA"/>
</dbReference>
<evidence type="ECO:0000256" key="1">
    <source>
        <dbReference type="HAMAP-Rule" id="MF_02062"/>
    </source>
</evidence>
<dbReference type="GO" id="GO:0015813">
    <property type="term" value="P:L-glutamate transmembrane transport"/>
    <property type="evidence" value="ECO:0007669"/>
    <property type="project" value="UniProtKB-UniRule"/>
</dbReference>
<dbReference type="GO" id="GO:0015501">
    <property type="term" value="F:glutamate:sodium symporter activity"/>
    <property type="evidence" value="ECO:0007669"/>
    <property type="project" value="UniProtKB-UniRule"/>
</dbReference>
<dbReference type="AlphaFoldDB" id="A0A1G5RVN5"/>
<name>A0A1G5RVN5_9FIRM</name>
<feature type="transmembrane region" description="Helical" evidence="1">
    <location>
        <begin position="241"/>
        <end position="259"/>
    </location>
</feature>
<feature type="transmembrane region" description="Helical" evidence="1">
    <location>
        <begin position="12"/>
        <end position="34"/>
    </location>
</feature>
<comment type="subcellular location">
    <subcellularLocation>
        <location evidence="1">Cell membrane</location>
        <topology evidence="1">Multi-pass membrane protein</topology>
    </subcellularLocation>
</comment>
<keyword evidence="4" id="KW-1185">Reference proteome</keyword>
<dbReference type="HAMAP" id="MF_02062">
    <property type="entry name" value="GltS"/>
    <property type="match status" value="1"/>
</dbReference>
<dbReference type="NCBIfam" id="TIGR00210">
    <property type="entry name" value="gltS"/>
    <property type="match status" value="1"/>
</dbReference>
<dbReference type="Proteomes" id="UP000199208">
    <property type="component" value="Unassembled WGS sequence"/>
</dbReference>
<keyword evidence="1" id="KW-0739">Sodium transport</keyword>
<reference evidence="3 4" key="1">
    <citation type="submission" date="2016-10" db="EMBL/GenBank/DDBJ databases">
        <authorList>
            <person name="de Groot N.N."/>
        </authorList>
    </citation>
    <scope>NUCLEOTIDE SEQUENCE [LARGE SCALE GENOMIC DNA]</scope>
    <source>
        <strain evidence="3 4">DSM 2784</strain>
    </source>
</reference>
<organism evidence="3 4">
    <name type="scientific">Acidaminobacter hydrogenoformans DSM 2784</name>
    <dbReference type="NCBI Taxonomy" id="1120920"/>
    <lineage>
        <taxon>Bacteria</taxon>
        <taxon>Bacillati</taxon>
        <taxon>Bacillota</taxon>
        <taxon>Clostridia</taxon>
        <taxon>Peptostreptococcales</taxon>
        <taxon>Acidaminobacteraceae</taxon>
        <taxon>Acidaminobacter</taxon>
    </lineage>
</organism>
<feature type="transmembrane region" description="Helical" evidence="1">
    <location>
        <begin position="323"/>
        <end position="344"/>
    </location>
</feature>
<keyword evidence="1" id="KW-0406">Ion transport</keyword>
<feature type="transmembrane region" description="Helical" evidence="1">
    <location>
        <begin position="165"/>
        <end position="190"/>
    </location>
</feature>
<dbReference type="GO" id="GO:0005886">
    <property type="term" value="C:plasma membrane"/>
    <property type="evidence" value="ECO:0007669"/>
    <property type="project" value="UniProtKB-SubCell"/>
</dbReference>
<sequence length="418" mass="45095">MFEMNQELGMMALNLDMIQFLAFATVILLIGQFLRKRIHVLEKYCIPAPVIGGLLFAILALILRQTGVLAFVFNTTLQSVLMTAFFTTVGFTASFRVLKKGGVKVFMFLGIAVVLVVMQNILGVSLAKVFGLNELIGLATGSTPMTGGHGTSGAFAPLFEERGALGAMSVAMAAATFGLVSGSMIGGPIAKRLIEKHSLKPDSESKLQKTEKLDYPQMHEDPEFEETPIEEQLIPKTITSATIQIIIAMGVGTIISAFIGQFLTFPSYIGAMFAAAIMRNISDYAKTWKTPEIEIEMIGGIALSLFLSMALSGLRLWELADLAVPMIVMLFAQTIMMALFAYFVTFNVMGRDFNAAVIAGGHCGFGMGATPNAIANMEAITGRFGPSPIAFFILPLVGSLFIDFFNAAIITTFMNFFG</sequence>
<accession>A0A1G5RVN5</accession>
<feature type="transmembrane region" description="Helical" evidence="1">
    <location>
        <begin position="46"/>
        <end position="63"/>
    </location>
</feature>
<dbReference type="Pfam" id="PF03616">
    <property type="entry name" value="Glt_symporter"/>
    <property type="match status" value="1"/>
</dbReference>
<comment type="function">
    <text evidence="1">Catalyzes the sodium-dependent transport of glutamate.</text>
</comment>
<feature type="transmembrane region" description="Helical" evidence="1">
    <location>
        <begin position="69"/>
        <end position="93"/>
    </location>
</feature>
<evidence type="ECO:0000256" key="2">
    <source>
        <dbReference type="NCBIfam" id="TIGR00210"/>
    </source>
</evidence>
<keyword evidence="1" id="KW-0472">Membrane</keyword>
<dbReference type="STRING" id="1120920.SAMN03080599_01131"/>
<dbReference type="PANTHER" id="PTHR36178">
    <property type="entry name" value="SLR0625 PROTEIN"/>
    <property type="match status" value="1"/>
</dbReference>
<keyword evidence="1" id="KW-0812">Transmembrane</keyword>
<keyword evidence="1" id="KW-0813">Transport</keyword>
<proteinExistence type="inferred from homology"/>
<dbReference type="PANTHER" id="PTHR36178:SF1">
    <property type="entry name" value="SODIUM_GLUTAMATE SYMPORTER"/>
    <property type="match status" value="1"/>
</dbReference>
<keyword evidence="1" id="KW-0915">Sodium</keyword>
<keyword evidence="1" id="KW-1133">Transmembrane helix</keyword>
<dbReference type="InterPro" id="IPR004445">
    <property type="entry name" value="GltS"/>
</dbReference>
<feature type="transmembrane region" description="Helical" evidence="1">
    <location>
        <begin position="105"/>
        <end position="127"/>
    </location>
</feature>
<feature type="transmembrane region" description="Helical" evidence="1">
    <location>
        <begin position="297"/>
        <end position="317"/>
    </location>
</feature>
<keyword evidence="1" id="KW-0029">Amino-acid transport</keyword>
<comment type="caution">
    <text evidence="1">Lacks conserved residue(s) required for the propagation of feature annotation.</text>
</comment>
<keyword evidence="1" id="KW-1003">Cell membrane</keyword>
<protein>
    <recommendedName>
        <fullName evidence="1 2">Sodium/glutamate symporter</fullName>
    </recommendedName>
</protein>
<gene>
    <name evidence="3" type="ORF">SAMN03080599_01131</name>
</gene>
<keyword evidence="1" id="KW-0769">Symport</keyword>
<evidence type="ECO:0000313" key="3">
    <source>
        <dbReference type="EMBL" id="SCZ78172.1"/>
    </source>
</evidence>
<feature type="transmembrane region" description="Helical" evidence="1">
    <location>
        <begin position="389"/>
        <end position="417"/>
    </location>
</feature>
<dbReference type="RefSeq" id="WP_330387095.1">
    <property type="nucleotide sequence ID" value="NZ_FMWL01000004.1"/>
</dbReference>
<comment type="similarity">
    <text evidence="1">Belongs to the glutamate:Na(+) symporter (ESS) (TC 2.A.27) family.</text>
</comment>